<name>A0A936TH66_9ACTN</name>
<proteinExistence type="predicted"/>
<organism evidence="3 4">
    <name type="scientific">Candidatus Neomicrothrix subdominans</name>
    <dbReference type="NCBI Taxonomy" id="2954438"/>
    <lineage>
        <taxon>Bacteria</taxon>
        <taxon>Bacillati</taxon>
        <taxon>Actinomycetota</taxon>
        <taxon>Acidimicrobiia</taxon>
        <taxon>Acidimicrobiales</taxon>
        <taxon>Microthrixaceae</taxon>
        <taxon>Candidatus Neomicrothrix</taxon>
    </lineage>
</organism>
<feature type="region of interest" description="Disordered" evidence="1">
    <location>
        <begin position="35"/>
        <end position="71"/>
    </location>
</feature>
<sequence length="220" mass="22612">MSGRAKSGRAALWLGLGCAVIVAVVVAGVLGSRISDPARRAPPSGSTEVPAGSAPAPDGPRTFTFPSASADTNYDSSHHDYPAADMFTSCGTPVLAVTDGVIEDVSTTDEWDSASDDPATRSGLFVSLVDDRGVRYYTSHLASVAVEPGQSVAGGDQVGTVGDTGNAAGTGCHIHFGLSPACLTGWQNRRGLTYPQPFLDDWRSGGDRDPLETIEAIGCG</sequence>
<dbReference type="PANTHER" id="PTHR21666">
    <property type="entry name" value="PEPTIDASE-RELATED"/>
    <property type="match status" value="1"/>
</dbReference>
<evidence type="ECO:0000313" key="3">
    <source>
        <dbReference type="EMBL" id="MBK9298500.1"/>
    </source>
</evidence>
<dbReference type="InterPro" id="IPR016047">
    <property type="entry name" value="M23ase_b-sheet_dom"/>
</dbReference>
<dbReference type="Proteomes" id="UP000727993">
    <property type="component" value="Unassembled WGS sequence"/>
</dbReference>
<protein>
    <submittedName>
        <fullName evidence="3">M23 family metallopeptidase</fullName>
    </submittedName>
</protein>
<dbReference type="AlphaFoldDB" id="A0A936TH66"/>
<dbReference type="SUPFAM" id="SSF51261">
    <property type="entry name" value="Duplicated hybrid motif"/>
    <property type="match status" value="1"/>
</dbReference>
<reference evidence="3 4" key="1">
    <citation type="submission" date="2020-10" db="EMBL/GenBank/DDBJ databases">
        <title>Connecting structure to function with the recovery of over 1000 high-quality activated sludge metagenome-assembled genomes encoding full-length rRNA genes using long-read sequencing.</title>
        <authorList>
            <person name="Singleton C.M."/>
            <person name="Petriglieri F."/>
            <person name="Kristensen J.M."/>
            <person name="Kirkegaard R.H."/>
            <person name="Michaelsen T.Y."/>
            <person name="Andersen M.H."/>
            <person name="Karst S.M."/>
            <person name="Dueholm M.S."/>
            <person name="Nielsen P.H."/>
            <person name="Albertsen M."/>
        </authorList>
    </citation>
    <scope>NUCLEOTIDE SEQUENCE [LARGE SCALE GENOMIC DNA]</scope>
    <source>
        <strain evidence="3">Lyne_18-Q3-R50-59_MAXAC.006</strain>
    </source>
</reference>
<dbReference type="Gene3D" id="2.70.70.10">
    <property type="entry name" value="Glucose Permease (Domain IIA)"/>
    <property type="match status" value="1"/>
</dbReference>
<evidence type="ECO:0000313" key="4">
    <source>
        <dbReference type="Proteomes" id="UP000727993"/>
    </source>
</evidence>
<accession>A0A936TH66</accession>
<dbReference type="InterPro" id="IPR011055">
    <property type="entry name" value="Dup_hybrid_motif"/>
</dbReference>
<dbReference type="GO" id="GO:0004222">
    <property type="term" value="F:metalloendopeptidase activity"/>
    <property type="evidence" value="ECO:0007669"/>
    <property type="project" value="TreeGrafter"/>
</dbReference>
<dbReference type="InterPro" id="IPR050570">
    <property type="entry name" value="Cell_wall_metabolism_enzyme"/>
</dbReference>
<comment type="caution">
    <text evidence="3">The sequence shown here is derived from an EMBL/GenBank/DDBJ whole genome shotgun (WGS) entry which is preliminary data.</text>
</comment>
<evidence type="ECO:0000259" key="2">
    <source>
        <dbReference type="Pfam" id="PF01551"/>
    </source>
</evidence>
<feature type="domain" description="M23ase beta-sheet core" evidence="2">
    <location>
        <begin position="84"/>
        <end position="178"/>
    </location>
</feature>
<dbReference type="EMBL" id="JADJZA010000009">
    <property type="protein sequence ID" value="MBK9298500.1"/>
    <property type="molecule type" value="Genomic_DNA"/>
</dbReference>
<dbReference type="PANTHER" id="PTHR21666:SF270">
    <property type="entry name" value="MUREIN HYDROLASE ACTIVATOR ENVC"/>
    <property type="match status" value="1"/>
</dbReference>
<dbReference type="CDD" id="cd12797">
    <property type="entry name" value="M23_peptidase"/>
    <property type="match status" value="1"/>
</dbReference>
<evidence type="ECO:0000256" key="1">
    <source>
        <dbReference type="SAM" id="MobiDB-lite"/>
    </source>
</evidence>
<gene>
    <name evidence="3" type="ORF">IPN02_17075</name>
</gene>
<dbReference type="Pfam" id="PF01551">
    <property type="entry name" value="Peptidase_M23"/>
    <property type="match status" value="1"/>
</dbReference>